<evidence type="ECO:0000256" key="1">
    <source>
        <dbReference type="SAM" id="SignalP"/>
    </source>
</evidence>
<sequence>NIKIMKLLLLFIYYWFCVSADSDYVEKFDEKELDNLVPQVIRTDKRRNVLVDIVWSRGNTTRLKDAGIGKIGLEVNAGKSRTDVKREIVRFFASIFGIKTTDIRMKVGTLDFQKTIIVDKKAISSYNAMEKIMEAIDGRPIDTSKSLNDFIESTTQRRRRGMDKILDALENIEVEK</sequence>
<evidence type="ECO:0000313" key="3">
    <source>
        <dbReference type="EMBL" id="JAS33753.1"/>
    </source>
</evidence>
<dbReference type="AlphaFoldDB" id="A0A1B6E744"/>
<organism evidence="3">
    <name type="scientific">Clastoptera arizonana</name>
    <name type="common">Arizona spittle bug</name>
    <dbReference type="NCBI Taxonomy" id="38151"/>
    <lineage>
        <taxon>Eukaryota</taxon>
        <taxon>Metazoa</taxon>
        <taxon>Ecdysozoa</taxon>
        <taxon>Arthropoda</taxon>
        <taxon>Hexapoda</taxon>
        <taxon>Insecta</taxon>
        <taxon>Pterygota</taxon>
        <taxon>Neoptera</taxon>
        <taxon>Paraneoptera</taxon>
        <taxon>Hemiptera</taxon>
        <taxon>Auchenorrhyncha</taxon>
        <taxon>Cercopoidea</taxon>
        <taxon>Clastopteridae</taxon>
        <taxon>Clastoptera</taxon>
    </lineage>
</organism>
<feature type="signal peptide" evidence="1">
    <location>
        <begin position="1"/>
        <end position="20"/>
    </location>
</feature>
<name>A0A1B6E744_9HEMI</name>
<proteinExistence type="predicted"/>
<accession>A0A1B6E744</accession>
<keyword evidence="1" id="KW-0732">Signal</keyword>
<gene>
    <name evidence="3" type="ORF">g.418</name>
    <name evidence="2" type="ORF">g.419</name>
</gene>
<dbReference type="EMBL" id="GEDC01008745">
    <property type="protein sequence ID" value="JAS28553.1"/>
    <property type="molecule type" value="Transcribed_RNA"/>
</dbReference>
<reference evidence="3" key="1">
    <citation type="submission" date="2015-12" db="EMBL/GenBank/DDBJ databases">
        <title>De novo transcriptome assembly of four potential Pierce s Disease insect vectors from Arizona vineyards.</title>
        <authorList>
            <person name="Tassone E.E."/>
        </authorList>
    </citation>
    <scope>NUCLEOTIDE SEQUENCE</scope>
</reference>
<protein>
    <submittedName>
        <fullName evidence="3">Uncharacterized protein</fullName>
    </submittedName>
</protein>
<evidence type="ECO:0000313" key="2">
    <source>
        <dbReference type="EMBL" id="JAS28553.1"/>
    </source>
</evidence>
<feature type="chain" id="PRO_5008581986" evidence="1">
    <location>
        <begin position="21"/>
        <end position="176"/>
    </location>
</feature>
<dbReference type="EMBL" id="GEDC01003545">
    <property type="protein sequence ID" value="JAS33753.1"/>
    <property type="molecule type" value="Transcribed_RNA"/>
</dbReference>
<feature type="non-terminal residue" evidence="3">
    <location>
        <position position="1"/>
    </location>
</feature>